<dbReference type="EMBL" id="CADCTW010000209">
    <property type="protein sequence ID" value="CAA9362534.1"/>
    <property type="molecule type" value="Genomic_DNA"/>
</dbReference>
<dbReference type="AlphaFoldDB" id="A0A6J4ML62"/>
<evidence type="ECO:0008006" key="3">
    <source>
        <dbReference type="Google" id="ProtNLM"/>
    </source>
</evidence>
<organism evidence="2">
    <name type="scientific">uncultured Gemmatimonadota bacterium</name>
    <dbReference type="NCBI Taxonomy" id="203437"/>
    <lineage>
        <taxon>Bacteria</taxon>
        <taxon>Pseudomonadati</taxon>
        <taxon>Gemmatimonadota</taxon>
        <taxon>environmental samples</taxon>
    </lineage>
</organism>
<proteinExistence type="predicted"/>
<protein>
    <recommendedName>
        <fullName evidence="3">Bacterial surface antigen (D15) domain-containing protein</fullName>
    </recommendedName>
</protein>
<name>A0A6J4ML62_9BACT</name>
<feature type="region of interest" description="Disordered" evidence="1">
    <location>
        <begin position="594"/>
        <end position="621"/>
    </location>
</feature>
<reference evidence="2" key="1">
    <citation type="submission" date="2020-02" db="EMBL/GenBank/DDBJ databases">
        <authorList>
            <person name="Meier V. D."/>
        </authorList>
    </citation>
    <scope>NUCLEOTIDE SEQUENCE</scope>
    <source>
        <strain evidence="2">AVDCRST_MAG68</strain>
    </source>
</reference>
<evidence type="ECO:0000313" key="2">
    <source>
        <dbReference type="EMBL" id="CAA9362534.1"/>
    </source>
</evidence>
<dbReference type="Gene3D" id="3.10.20.310">
    <property type="entry name" value="membrane protein fhac"/>
    <property type="match status" value="1"/>
</dbReference>
<feature type="compositionally biased region" description="Low complexity" evidence="1">
    <location>
        <begin position="610"/>
        <end position="621"/>
    </location>
</feature>
<evidence type="ECO:0000256" key="1">
    <source>
        <dbReference type="SAM" id="MobiDB-lite"/>
    </source>
</evidence>
<sequence length="621" mass="68652">MSLCEPFCLDRARRLLPRQGTPFAARPRLPTLRPSTRTCCALALAAAAQLSRALPAQEAPGECPLGRVSQLFVDNRSVFDAEAGKLDSRFGWAYRLANRAHIRTREAVIRRELLFREGSCYDPALLEDSERILRSTSFLADADVFAVRQPDGTMHVVVETRDEWSTRLEPQVESGEVGLRGLELREDNLMGRGQRVSAFIKERQGERVFGAAFATRQLFGTQADAELSLERTPVGYGVQQRLAWPFRGEAGRFAFRQQVEHEANNFEFWIPGEEGRPRRFLFPEERRAFDVGTVFRLGQRGNLTLFGVALAGDWTVYPRDSLRSASGTPITVPVPGGGEVFGLDSVSSLRMVFLAGQRNVWFERHRALDAVRGAEDVRLGVEAEMGIGRSLSAISDDDDLAVDLGFFAAGHLPGGVLAGMRVVAEGRRDYAAPVGSFEWRNLFGQADAWAYWRPGPDSRSTWVASLFADGGWRTTVPFQLTLGSRAGLRGYRPHVFMGERRAVATLEHRMYLGWPYPRLFDVGSAAFVDVGKIWQGGDLYGRESPVQANVGVGLRVAFPPGSRRTYRLDIAAPVAPRFQPGGVQVSLGIGQAVGRGAADDHPQIRRSSRRPLSASLFSFPN</sequence>
<dbReference type="Gene3D" id="2.40.160.50">
    <property type="entry name" value="membrane protein fhac: a member of the omp85/tpsb transporter family"/>
    <property type="match status" value="1"/>
</dbReference>
<accession>A0A6J4ML62</accession>
<gene>
    <name evidence="2" type="ORF">AVDCRST_MAG68-4561</name>
</gene>